<dbReference type="GO" id="GO:0015666">
    <property type="term" value="F:restriction endodeoxyribonuclease activity"/>
    <property type="evidence" value="ECO:0007669"/>
    <property type="project" value="TreeGrafter"/>
</dbReference>
<evidence type="ECO:0000313" key="4">
    <source>
        <dbReference type="Proteomes" id="UP000187059"/>
    </source>
</evidence>
<feature type="domain" description="Restriction endonuclease type IV Mrr" evidence="2">
    <location>
        <begin position="217"/>
        <end position="330"/>
    </location>
</feature>
<feature type="region of interest" description="Disordered" evidence="1">
    <location>
        <begin position="161"/>
        <end position="197"/>
    </location>
</feature>
<geneLocation type="plasmid" evidence="4">
    <name>ppaby8</name>
</geneLocation>
<sequence length="360" mass="39160">MTRLWIVRAGAHGERELAAIDQSKLFPGFLEVGDLSTCADRDAVLAQLQEVMPDQGKNRLRNFAAQLNQFVNRIEIGDVVVMPRKVTNGVAIGIVTGDYQFDADSDFKHARTVEWKEESLPRDTFKQDLRHSFGAFMTICQIKRNSALERVQAVLETGTDPGALLGKQGHAPKPLPVNGTDEDETEAETEDETEAEDYQTDIEDIANQQIISLIKSEFAGHALADLVAEIMRVEGYTTKVSPPGADGGVDILAAGGTLGLGEDRICVQVKSGDGVANHDVVLRLIGSVSNSQAQTGLLVSIGGVNAVAQKELDSNFFKLRLWQMPDLLKALFRTYGELSDETRAKLPLKQIWAPMTGGAS</sequence>
<dbReference type="InterPro" id="IPR016984">
    <property type="entry name" value="UCP031853"/>
</dbReference>
<accession>A0A1P8V189</accession>
<dbReference type="InterPro" id="IPR011856">
    <property type="entry name" value="tRNA_endonuc-like_dom_sf"/>
</dbReference>
<reference evidence="3 4" key="1">
    <citation type="submission" date="2016-04" db="EMBL/GenBank/DDBJ databases">
        <title>Deep-sea bacteria in the southern Pacific.</title>
        <authorList>
            <person name="Tang K."/>
        </authorList>
    </citation>
    <scope>NUCLEOTIDE SEQUENCE [LARGE SCALE GENOMIC DNA]</scope>
    <source>
        <strain evidence="3 4">JLT2014</strain>
        <plasmid evidence="4">ppaby8</plasmid>
    </source>
</reference>
<evidence type="ECO:0000256" key="1">
    <source>
        <dbReference type="SAM" id="MobiDB-lite"/>
    </source>
</evidence>
<gene>
    <name evidence="3" type="ORF">Ga0080574_TMP5094</name>
</gene>
<dbReference type="REBASE" id="188452">
    <property type="entry name" value="Pab2014MrrP"/>
</dbReference>
<dbReference type="GO" id="GO:0003677">
    <property type="term" value="F:DNA binding"/>
    <property type="evidence" value="ECO:0007669"/>
    <property type="project" value="InterPro"/>
</dbReference>
<dbReference type="KEGG" id="paby:Ga0080574_TMP5094"/>
<dbReference type="InterPro" id="IPR007560">
    <property type="entry name" value="Restrct_endonuc_IV_Mrr"/>
</dbReference>
<dbReference type="Proteomes" id="UP000187059">
    <property type="component" value="Plasmid pPABY8"/>
</dbReference>
<dbReference type="PANTHER" id="PTHR30015:SF7">
    <property type="entry name" value="TYPE IV METHYL-DIRECTED RESTRICTION ENZYME ECOKMRR"/>
    <property type="match status" value="1"/>
</dbReference>
<dbReference type="GO" id="GO:0009307">
    <property type="term" value="P:DNA restriction-modification system"/>
    <property type="evidence" value="ECO:0007669"/>
    <property type="project" value="InterPro"/>
</dbReference>
<name>A0A1P8V189_9RHOB</name>
<dbReference type="Pfam" id="PF04471">
    <property type="entry name" value="Mrr_cat"/>
    <property type="match status" value="1"/>
</dbReference>
<dbReference type="SUPFAM" id="SSF52980">
    <property type="entry name" value="Restriction endonuclease-like"/>
    <property type="match status" value="1"/>
</dbReference>
<evidence type="ECO:0000259" key="2">
    <source>
        <dbReference type="Pfam" id="PF04471"/>
    </source>
</evidence>
<dbReference type="AlphaFoldDB" id="A0A1P8V189"/>
<keyword evidence="3" id="KW-0614">Plasmid</keyword>
<dbReference type="RefSeq" id="WP_076706321.1">
    <property type="nucleotide sequence ID" value="NZ_CP015096.1"/>
</dbReference>
<evidence type="ECO:0000313" key="3">
    <source>
        <dbReference type="EMBL" id="APZ55376.1"/>
    </source>
</evidence>
<dbReference type="GO" id="GO:0043590">
    <property type="term" value="C:bacterial nucleoid"/>
    <property type="evidence" value="ECO:0007669"/>
    <property type="project" value="TreeGrafter"/>
</dbReference>
<organism evidence="3 4">
    <name type="scientific">Salipiger abyssi</name>
    <dbReference type="NCBI Taxonomy" id="1250539"/>
    <lineage>
        <taxon>Bacteria</taxon>
        <taxon>Pseudomonadati</taxon>
        <taxon>Pseudomonadota</taxon>
        <taxon>Alphaproteobacteria</taxon>
        <taxon>Rhodobacterales</taxon>
        <taxon>Roseobacteraceae</taxon>
        <taxon>Salipiger</taxon>
    </lineage>
</organism>
<dbReference type="PIRSF" id="PIRSF031853">
    <property type="entry name" value="UPC031853"/>
    <property type="match status" value="1"/>
</dbReference>
<dbReference type="EMBL" id="CP015096">
    <property type="protein sequence ID" value="APZ55376.1"/>
    <property type="molecule type" value="Genomic_DNA"/>
</dbReference>
<feature type="compositionally biased region" description="Acidic residues" evidence="1">
    <location>
        <begin position="180"/>
        <end position="197"/>
    </location>
</feature>
<protein>
    <submittedName>
        <fullName evidence="3">Restriction system protein</fullName>
    </submittedName>
</protein>
<dbReference type="Gene3D" id="3.40.1350.10">
    <property type="match status" value="1"/>
</dbReference>
<dbReference type="InterPro" id="IPR052906">
    <property type="entry name" value="Type_IV_Methyl-Rstrct_Enzyme"/>
</dbReference>
<keyword evidence="4" id="KW-1185">Reference proteome</keyword>
<proteinExistence type="predicted"/>
<dbReference type="PANTHER" id="PTHR30015">
    <property type="entry name" value="MRR RESTRICTION SYSTEM PROTEIN"/>
    <property type="match status" value="1"/>
</dbReference>
<dbReference type="InterPro" id="IPR011335">
    <property type="entry name" value="Restrct_endonuc-II-like"/>
</dbReference>
<dbReference type="OrthoDB" id="9781481at2"/>